<dbReference type="KEGG" id="smo:SELMODRAFT_415113"/>
<protein>
    <submittedName>
        <fullName evidence="1">Uncharacterized protein</fullName>
    </submittedName>
</protein>
<dbReference type="AlphaFoldDB" id="D8RV25"/>
<proteinExistence type="predicted"/>
<sequence>MAHWPQAIYAEEVVSTLPPLVNICRVACEWQNALLPELEKKNQILQDISDNCLGSNLERHLKFQDCICARRLCKVLHYLETLMPHKLLAQIVSTAFVTAVENSWVVTP</sequence>
<dbReference type="Gramene" id="EFJ23887">
    <property type="protein sequence ID" value="EFJ23887"/>
    <property type="gene ID" value="SELMODRAFT_415113"/>
</dbReference>
<reference evidence="1 2" key="1">
    <citation type="journal article" date="2011" name="Science">
        <title>The Selaginella genome identifies genetic changes associated with the evolution of vascular plants.</title>
        <authorList>
            <person name="Banks J.A."/>
            <person name="Nishiyama T."/>
            <person name="Hasebe M."/>
            <person name="Bowman J.L."/>
            <person name="Gribskov M."/>
            <person name="dePamphilis C."/>
            <person name="Albert V.A."/>
            <person name="Aono N."/>
            <person name="Aoyama T."/>
            <person name="Ambrose B.A."/>
            <person name="Ashton N.W."/>
            <person name="Axtell M.J."/>
            <person name="Barker E."/>
            <person name="Barker M.S."/>
            <person name="Bennetzen J.L."/>
            <person name="Bonawitz N.D."/>
            <person name="Chapple C."/>
            <person name="Cheng C."/>
            <person name="Correa L.G."/>
            <person name="Dacre M."/>
            <person name="DeBarry J."/>
            <person name="Dreyer I."/>
            <person name="Elias M."/>
            <person name="Engstrom E.M."/>
            <person name="Estelle M."/>
            <person name="Feng L."/>
            <person name="Finet C."/>
            <person name="Floyd S.K."/>
            <person name="Frommer W.B."/>
            <person name="Fujita T."/>
            <person name="Gramzow L."/>
            <person name="Gutensohn M."/>
            <person name="Harholt J."/>
            <person name="Hattori M."/>
            <person name="Heyl A."/>
            <person name="Hirai T."/>
            <person name="Hiwatashi Y."/>
            <person name="Ishikawa M."/>
            <person name="Iwata M."/>
            <person name="Karol K.G."/>
            <person name="Koehler B."/>
            <person name="Kolukisaoglu U."/>
            <person name="Kubo M."/>
            <person name="Kurata T."/>
            <person name="Lalonde S."/>
            <person name="Li K."/>
            <person name="Li Y."/>
            <person name="Litt A."/>
            <person name="Lyons E."/>
            <person name="Manning G."/>
            <person name="Maruyama T."/>
            <person name="Michael T.P."/>
            <person name="Mikami K."/>
            <person name="Miyazaki S."/>
            <person name="Morinaga S."/>
            <person name="Murata T."/>
            <person name="Mueller-Roeber B."/>
            <person name="Nelson D.R."/>
            <person name="Obara M."/>
            <person name="Oguri Y."/>
            <person name="Olmstead R.G."/>
            <person name="Onodera N."/>
            <person name="Petersen B.L."/>
            <person name="Pils B."/>
            <person name="Prigge M."/>
            <person name="Rensing S.A."/>
            <person name="Riano-Pachon D.M."/>
            <person name="Roberts A.W."/>
            <person name="Sato Y."/>
            <person name="Scheller H.V."/>
            <person name="Schulz B."/>
            <person name="Schulz C."/>
            <person name="Shakirov E.V."/>
            <person name="Shibagaki N."/>
            <person name="Shinohara N."/>
            <person name="Shippen D.E."/>
            <person name="Soerensen I."/>
            <person name="Sotooka R."/>
            <person name="Sugimoto N."/>
            <person name="Sugita M."/>
            <person name="Sumikawa N."/>
            <person name="Tanurdzic M."/>
            <person name="Theissen G."/>
            <person name="Ulvskov P."/>
            <person name="Wakazuki S."/>
            <person name="Weng J.K."/>
            <person name="Willats W.W."/>
            <person name="Wipf D."/>
            <person name="Wolf P.G."/>
            <person name="Yang L."/>
            <person name="Zimmer A.D."/>
            <person name="Zhu Q."/>
            <person name="Mitros T."/>
            <person name="Hellsten U."/>
            <person name="Loque D."/>
            <person name="Otillar R."/>
            <person name="Salamov A."/>
            <person name="Schmutz J."/>
            <person name="Shapiro H."/>
            <person name="Lindquist E."/>
            <person name="Lucas S."/>
            <person name="Rokhsar D."/>
            <person name="Grigoriev I.V."/>
        </authorList>
    </citation>
    <scope>NUCLEOTIDE SEQUENCE [LARGE SCALE GENOMIC DNA]</scope>
</reference>
<dbReference type="EMBL" id="GL377591">
    <property type="protein sequence ID" value="EFJ23887.1"/>
    <property type="molecule type" value="Genomic_DNA"/>
</dbReference>
<evidence type="ECO:0000313" key="2">
    <source>
        <dbReference type="Proteomes" id="UP000001514"/>
    </source>
</evidence>
<dbReference type="InParanoid" id="D8RV25"/>
<dbReference type="Proteomes" id="UP000001514">
    <property type="component" value="Unassembled WGS sequence"/>
</dbReference>
<dbReference type="HOGENOM" id="CLU_2201594_0_0_1"/>
<organism evidence="2">
    <name type="scientific">Selaginella moellendorffii</name>
    <name type="common">Spikemoss</name>
    <dbReference type="NCBI Taxonomy" id="88036"/>
    <lineage>
        <taxon>Eukaryota</taxon>
        <taxon>Viridiplantae</taxon>
        <taxon>Streptophyta</taxon>
        <taxon>Embryophyta</taxon>
        <taxon>Tracheophyta</taxon>
        <taxon>Lycopodiopsida</taxon>
        <taxon>Selaginellales</taxon>
        <taxon>Selaginellaceae</taxon>
        <taxon>Selaginella</taxon>
    </lineage>
</organism>
<name>D8RV25_SELML</name>
<accession>D8RV25</accession>
<gene>
    <name evidence="1" type="ORF">SELMODRAFT_415113</name>
</gene>
<evidence type="ECO:0000313" key="1">
    <source>
        <dbReference type="EMBL" id="EFJ23887.1"/>
    </source>
</evidence>
<keyword evidence="2" id="KW-1185">Reference proteome</keyword>